<dbReference type="SMART" id="SM00091">
    <property type="entry name" value="PAS"/>
    <property type="match status" value="1"/>
</dbReference>
<dbReference type="SUPFAM" id="SSF47384">
    <property type="entry name" value="Homodimeric domain of signal transducing histidine kinase"/>
    <property type="match status" value="1"/>
</dbReference>
<keyword evidence="9" id="KW-0902">Two-component regulatory system</keyword>
<feature type="domain" description="HAMP" evidence="12">
    <location>
        <begin position="317"/>
        <end position="369"/>
    </location>
</feature>
<comment type="catalytic activity">
    <reaction evidence="1">
        <text>ATP + protein L-histidine = ADP + protein N-phospho-L-histidine.</text>
        <dbReference type="EC" id="2.7.13.3"/>
    </reaction>
</comment>
<name>A0AAW9QJ17_9BURK</name>
<evidence type="ECO:0000256" key="4">
    <source>
        <dbReference type="ARBA" id="ARBA00022553"/>
    </source>
</evidence>
<keyword evidence="6" id="KW-0547">Nucleotide-binding</keyword>
<dbReference type="PANTHER" id="PTHR43065:SF10">
    <property type="entry name" value="PEROXIDE STRESS-ACTIVATED HISTIDINE KINASE MAK3"/>
    <property type="match status" value="1"/>
</dbReference>
<evidence type="ECO:0000256" key="5">
    <source>
        <dbReference type="ARBA" id="ARBA00022679"/>
    </source>
</evidence>
<dbReference type="Gene3D" id="6.10.340.10">
    <property type="match status" value="1"/>
</dbReference>
<dbReference type="CDD" id="cd06225">
    <property type="entry name" value="HAMP"/>
    <property type="match status" value="1"/>
</dbReference>
<evidence type="ECO:0000256" key="2">
    <source>
        <dbReference type="ARBA" id="ARBA00004370"/>
    </source>
</evidence>
<dbReference type="Gene3D" id="3.30.565.10">
    <property type="entry name" value="Histidine kinase-like ATPase, C-terminal domain"/>
    <property type="match status" value="1"/>
</dbReference>
<dbReference type="GO" id="GO:0000155">
    <property type="term" value="F:phosphorelay sensor kinase activity"/>
    <property type="evidence" value="ECO:0007669"/>
    <property type="project" value="InterPro"/>
</dbReference>
<dbReference type="Gene3D" id="3.30.450.20">
    <property type="entry name" value="PAS domain"/>
    <property type="match status" value="1"/>
</dbReference>
<evidence type="ECO:0000256" key="10">
    <source>
        <dbReference type="SAM" id="Phobius"/>
    </source>
</evidence>
<evidence type="ECO:0000259" key="11">
    <source>
        <dbReference type="PROSITE" id="PS50109"/>
    </source>
</evidence>
<reference evidence="13 14" key="1">
    <citation type="submission" date="2024-02" db="EMBL/GenBank/DDBJ databases">
        <title>Genome sequence of Aquincola sp. MAHUQ-54.</title>
        <authorList>
            <person name="Huq M.A."/>
        </authorList>
    </citation>
    <scope>NUCLEOTIDE SEQUENCE [LARGE SCALE GENOMIC DNA]</scope>
    <source>
        <strain evidence="13 14">MAHUQ-54</strain>
    </source>
</reference>
<dbReference type="EC" id="2.7.13.3" evidence="3"/>
<comment type="caution">
    <text evidence="13">The sequence shown here is derived from an EMBL/GenBank/DDBJ whole genome shotgun (WGS) entry which is preliminary data.</text>
</comment>
<evidence type="ECO:0000256" key="1">
    <source>
        <dbReference type="ARBA" id="ARBA00000085"/>
    </source>
</evidence>
<evidence type="ECO:0000259" key="12">
    <source>
        <dbReference type="PROSITE" id="PS50885"/>
    </source>
</evidence>
<dbReference type="InterPro" id="IPR005467">
    <property type="entry name" value="His_kinase_dom"/>
</dbReference>
<dbReference type="Pfam" id="PF00672">
    <property type="entry name" value="HAMP"/>
    <property type="match status" value="1"/>
</dbReference>
<dbReference type="SMART" id="SM00387">
    <property type="entry name" value="HATPase_c"/>
    <property type="match status" value="1"/>
</dbReference>
<dbReference type="AlphaFoldDB" id="A0AAW9QJ17"/>
<keyword evidence="5" id="KW-0808">Transferase</keyword>
<organism evidence="13 14">
    <name type="scientific">Aquincola agrisoli</name>
    <dbReference type="NCBI Taxonomy" id="3119538"/>
    <lineage>
        <taxon>Bacteria</taxon>
        <taxon>Pseudomonadati</taxon>
        <taxon>Pseudomonadota</taxon>
        <taxon>Betaproteobacteria</taxon>
        <taxon>Burkholderiales</taxon>
        <taxon>Sphaerotilaceae</taxon>
        <taxon>Aquincola</taxon>
    </lineage>
</organism>
<evidence type="ECO:0000256" key="6">
    <source>
        <dbReference type="ARBA" id="ARBA00022741"/>
    </source>
</evidence>
<dbReference type="InterPro" id="IPR036890">
    <property type="entry name" value="HATPase_C_sf"/>
</dbReference>
<keyword evidence="10" id="KW-0812">Transmembrane</keyword>
<keyword evidence="4" id="KW-0597">Phosphoprotein</keyword>
<dbReference type="SUPFAM" id="SSF158472">
    <property type="entry name" value="HAMP domain-like"/>
    <property type="match status" value="1"/>
</dbReference>
<dbReference type="SUPFAM" id="SSF55785">
    <property type="entry name" value="PYP-like sensor domain (PAS domain)"/>
    <property type="match status" value="1"/>
</dbReference>
<dbReference type="Gene3D" id="1.10.287.130">
    <property type="match status" value="1"/>
</dbReference>
<feature type="domain" description="Histidine kinase" evidence="11">
    <location>
        <begin position="515"/>
        <end position="736"/>
    </location>
</feature>
<dbReference type="Proteomes" id="UP001336250">
    <property type="component" value="Unassembled WGS sequence"/>
</dbReference>
<dbReference type="CDD" id="cd00082">
    <property type="entry name" value="HisKA"/>
    <property type="match status" value="1"/>
</dbReference>
<dbReference type="InterPro" id="IPR003594">
    <property type="entry name" value="HATPase_dom"/>
</dbReference>
<proteinExistence type="predicted"/>
<dbReference type="EMBL" id="JAZIBG010000028">
    <property type="protein sequence ID" value="MEF7615050.1"/>
    <property type="molecule type" value="Genomic_DNA"/>
</dbReference>
<dbReference type="Pfam" id="PF00512">
    <property type="entry name" value="HisKA"/>
    <property type="match status" value="1"/>
</dbReference>
<dbReference type="PANTHER" id="PTHR43065">
    <property type="entry name" value="SENSOR HISTIDINE KINASE"/>
    <property type="match status" value="1"/>
</dbReference>
<feature type="transmembrane region" description="Helical" evidence="10">
    <location>
        <begin position="293"/>
        <end position="315"/>
    </location>
</feature>
<dbReference type="InterPro" id="IPR017232">
    <property type="entry name" value="NtrY"/>
</dbReference>
<dbReference type="PRINTS" id="PR00344">
    <property type="entry name" value="BCTRLSENSOR"/>
</dbReference>
<dbReference type="InterPro" id="IPR003661">
    <property type="entry name" value="HisK_dim/P_dom"/>
</dbReference>
<comment type="subcellular location">
    <subcellularLocation>
        <location evidence="2">Membrane</location>
    </subcellularLocation>
</comment>
<protein>
    <recommendedName>
        <fullName evidence="3">histidine kinase</fullName>
        <ecNumber evidence="3">2.7.13.3</ecNumber>
    </recommendedName>
</protein>
<keyword evidence="10" id="KW-1133">Transmembrane helix</keyword>
<feature type="transmembrane region" description="Helical" evidence="10">
    <location>
        <begin position="7"/>
        <end position="29"/>
    </location>
</feature>
<dbReference type="PIRSF" id="PIRSF037532">
    <property type="entry name" value="STHK_NtrY"/>
    <property type="match status" value="1"/>
</dbReference>
<sequence>MTKSARWAWIVSLVAFVGVALVLTFVLALTTDTRVFYERNFVWLFWLNVTVAAALALVVALAALRLVVRLKRGKFGSKLLFKLAGIFALVGVVPGVLIYTVSYQFVSRSIEAWFDAKVEGALDAGLNLGRSTLDALVVDLGSRTRAAADRMAETRVPPDTLQLERLREQLGAEQVALLGANGQSLVAAGGGAGASIAPERPPASLLRQARLLRAASQLDGLDDEPAAGAAPRARVRALALVPNNDITLAGEDRFLLVVQAVPTTLASNALAVQAAYREYQQRALARDGLRKMYIGTLTLALILAVFGAVLLAGLLGTQLARPLLLLAEGVRQVARGDLTAKPVSTASDELGGLTRSFADMTEQLGQAREQVQRGVSQLESARTHLQTILDSLTAGVVVFDRDRRIESVNPGATRILKLPLSAHVGQRLDEIGGLEAFAQGVWQRFELHRSSPEAGERDHWQDSFELQPTAADRAALTLLVRGAVLPNDARLMVFDDISDVVSAQRSAAWAEVARRLAHEIKNPLTPIQLSAERLQHKLEAKLQGPDQAMLVRSVGTIVAQVQAMKQLVNEFRDYARLPAAKLEPLDLNALVAEVLALYGAQVEQGRLTAHGAPDLPAILGDATQLRQVVHNLVQNALDAVDEAPDGHVDVVTEAVRNDSGDVRAVRLKVLDNGPGFADKVLKSAFEPYVTTKSKGTGLGLAVVKKIAEEHGARVRIGNRTDEHAASGETVQLAGAQVSLSFSNLAAAPAAAVVVAGSLPLAP</sequence>
<dbReference type="InterPro" id="IPR035965">
    <property type="entry name" value="PAS-like_dom_sf"/>
</dbReference>
<dbReference type="PROSITE" id="PS50109">
    <property type="entry name" value="HIS_KIN"/>
    <property type="match status" value="1"/>
</dbReference>
<dbReference type="SMART" id="SM00388">
    <property type="entry name" value="HisKA"/>
    <property type="match status" value="1"/>
</dbReference>
<keyword evidence="14" id="KW-1185">Reference proteome</keyword>
<dbReference type="InterPro" id="IPR000014">
    <property type="entry name" value="PAS"/>
</dbReference>
<evidence type="ECO:0000313" key="14">
    <source>
        <dbReference type="Proteomes" id="UP001336250"/>
    </source>
</evidence>
<dbReference type="GO" id="GO:0016020">
    <property type="term" value="C:membrane"/>
    <property type="evidence" value="ECO:0007669"/>
    <property type="project" value="UniProtKB-SubCell"/>
</dbReference>
<dbReference type="InterPro" id="IPR036097">
    <property type="entry name" value="HisK_dim/P_sf"/>
</dbReference>
<evidence type="ECO:0000256" key="8">
    <source>
        <dbReference type="ARBA" id="ARBA00022840"/>
    </source>
</evidence>
<dbReference type="PROSITE" id="PS50885">
    <property type="entry name" value="HAMP"/>
    <property type="match status" value="1"/>
</dbReference>
<evidence type="ECO:0000256" key="3">
    <source>
        <dbReference type="ARBA" id="ARBA00012438"/>
    </source>
</evidence>
<evidence type="ECO:0000313" key="13">
    <source>
        <dbReference type="EMBL" id="MEF7615050.1"/>
    </source>
</evidence>
<dbReference type="GO" id="GO:0005524">
    <property type="term" value="F:ATP binding"/>
    <property type="evidence" value="ECO:0007669"/>
    <property type="project" value="UniProtKB-KW"/>
</dbReference>
<evidence type="ECO:0000256" key="9">
    <source>
        <dbReference type="ARBA" id="ARBA00023012"/>
    </source>
</evidence>
<dbReference type="SMART" id="SM00304">
    <property type="entry name" value="HAMP"/>
    <property type="match status" value="1"/>
</dbReference>
<keyword evidence="8 13" id="KW-0067">ATP-binding</keyword>
<dbReference type="RefSeq" id="WP_332290150.1">
    <property type="nucleotide sequence ID" value="NZ_JAZIBG010000028.1"/>
</dbReference>
<dbReference type="InterPro" id="IPR004358">
    <property type="entry name" value="Sig_transdc_His_kin-like_C"/>
</dbReference>
<dbReference type="SUPFAM" id="SSF55874">
    <property type="entry name" value="ATPase domain of HSP90 chaperone/DNA topoisomerase II/histidine kinase"/>
    <property type="match status" value="1"/>
</dbReference>
<feature type="transmembrane region" description="Helical" evidence="10">
    <location>
        <begin position="254"/>
        <end position="272"/>
    </location>
</feature>
<keyword evidence="10" id="KW-0472">Membrane</keyword>
<feature type="transmembrane region" description="Helical" evidence="10">
    <location>
        <begin position="41"/>
        <end position="67"/>
    </location>
</feature>
<evidence type="ECO:0000256" key="7">
    <source>
        <dbReference type="ARBA" id="ARBA00022777"/>
    </source>
</evidence>
<dbReference type="InterPro" id="IPR003660">
    <property type="entry name" value="HAMP_dom"/>
</dbReference>
<dbReference type="Pfam" id="PF02518">
    <property type="entry name" value="HATPase_c"/>
    <property type="match status" value="1"/>
</dbReference>
<dbReference type="Pfam" id="PF13188">
    <property type="entry name" value="PAS_8"/>
    <property type="match status" value="1"/>
</dbReference>
<feature type="transmembrane region" description="Helical" evidence="10">
    <location>
        <begin position="79"/>
        <end position="101"/>
    </location>
</feature>
<keyword evidence="7" id="KW-0418">Kinase</keyword>
<gene>
    <name evidence="13" type="ORF">V4F39_14110</name>
</gene>
<accession>A0AAW9QJ17</accession>